<evidence type="ECO:0000313" key="2">
    <source>
        <dbReference type="Proteomes" id="UP000268093"/>
    </source>
</evidence>
<dbReference type="Proteomes" id="UP000268093">
    <property type="component" value="Unassembled WGS sequence"/>
</dbReference>
<dbReference type="AlphaFoldDB" id="A0A433DD11"/>
<protein>
    <submittedName>
        <fullName evidence="1">Uncharacterized protein</fullName>
    </submittedName>
</protein>
<keyword evidence="2" id="KW-1185">Reference proteome</keyword>
<dbReference type="EMBL" id="RBNI01003008">
    <property type="protein sequence ID" value="RUP48740.1"/>
    <property type="molecule type" value="Genomic_DNA"/>
</dbReference>
<comment type="caution">
    <text evidence="1">The sequence shown here is derived from an EMBL/GenBank/DDBJ whole genome shotgun (WGS) entry which is preliminary data.</text>
</comment>
<reference evidence="1 2" key="1">
    <citation type="journal article" date="2018" name="New Phytol.">
        <title>Phylogenomics of Endogonaceae and evolution of mycorrhizas within Mucoromycota.</title>
        <authorList>
            <person name="Chang Y."/>
            <person name="Desiro A."/>
            <person name="Na H."/>
            <person name="Sandor L."/>
            <person name="Lipzen A."/>
            <person name="Clum A."/>
            <person name="Barry K."/>
            <person name="Grigoriev I.V."/>
            <person name="Martin F.M."/>
            <person name="Stajich J.E."/>
            <person name="Smith M.E."/>
            <person name="Bonito G."/>
            <person name="Spatafora J.W."/>
        </authorList>
    </citation>
    <scope>NUCLEOTIDE SEQUENCE [LARGE SCALE GENOMIC DNA]</scope>
    <source>
        <strain evidence="1 2">GMNB39</strain>
    </source>
</reference>
<organism evidence="1 2">
    <name type="scientific">Jimgerdemannia flammicorona</name>
    <dbReference type="NCBI Taxonomy" id="994334"/>
    <lineage>
        <taxon>Eukaryota</taxon>
        <taxon>Fungi</taxon>
        <taxon>Fungi incertae sedis</taxon>
        <taxon>Mucoromycota</taxon>
        <taxon>Mucoromycotina</taxon>
        <taxon>Endogonomycetes</taxon>
        <taxon>Endogonales</taxon>
        <taxon>Endogonaceae</taxon>
        <taxon>Jimgerdemannia</taxon>
    </lineage>
</organism>
<evidence type="ECO:0000313" key="1">
    <source>
        <dbReference type="EMBL" id="RUP48740.1"/>
    </source>
</evidence>
<dbReference type="Gene3D" id="1.25.40.180">
    <property type="match status" value="1"/>
</dbReference>
<accession>A0A433DD11</accession>
<proteinExistence type="predicted"/>
<gene>
    <name evidence="1" type="ORF">BC936DRAFT_144071</name>
</gene>
<name>A0A433DD11_9FUNG</name>
<sequence>MADQPSEIRTRMHLVLERVKVYGPSDSTRDIGRELANVVNATLPGSDENEAGGKLWEVIDIVLEHASLDTTKIDVFVYTFQHLFTNLSDQIQDSAWADGETNEIPRGANLAFKLLGMELRECVNGVDSFMPAEFRSRPGHNPVVGDDHDTATFVRWVLATDTARKKLVNVHHLIGRLWALDVMDTSHLTEMLLESYCNINSDLGTDKELEIESACALIRAAGGKGKLETKPKFDAHLGILEKLLRSSKTSFYLKAVIAVCTL</sequence>